<dbReference type="VEuPathDB" id="TrichDB:TVAGG3_0039110"/>
<dbReference type="EMBL" id="DS113377">
    <property type="protein sequence ID" value="EAY08498.1"/>
    <property type="molecule type" value="Genomic_DNA"/>
</dbReference>
<sequence length="294" mass="34525">MNHKENILALAKKCKDCKKVYETLVKCFGMDAPSYSTVTYHVRMYHFMNKKAPIIKIDKKSPDQTRTVNDILNDLNIKVRVEQKNEEIKTIMNENKDVNIDDKLAQSIVDGISDFEVHNDGGNMNLEKEVTLFTLFQAINSLPNHLINEAYDNVYNFCNLTENAKSNFEKACSRYAHLMTSPFVLVKILKLYQKEYYDEYVLPLLRKPKITFDIKLDDSFLITDIRRRAENHQYKNSSEVIEDLSRVIRFVDCGNKYFIQKDYNIHDKMNQISFVLQSNMKESLKMIKLFKEGR</sequence>
<reference evidence="1" key="1">
    <citation type="submission" date="2006-10" db="EMBL/GenBank/DDBJ databases">
        <authorList>
            <person name="Amadeo P."/>
            <person name="Zhao Q."/>
            <person name="Wortman J."/>
            <person name="Fraser-Liggett C."/>
            <person name="Carlton J."/>
        </authorList>
    </citation>
    <scope>NUCLEOTIDE SEQUENCE</scope>
    <source>
        <strain evidence="1">G3</strain>
    </source>
</reference>
<protein>
    <submittedName>
        <fullName evidence="1">Uncharacterized protein</fullName>
    </submittedName>
</protein>
<gene>
    <name evidence="1" type="ORF">TVAG_145780</name>
</gene>
<dbReference type="InParanoid" id="A2EFU7"/>
<dbReference type="AlphaFoldDB" id="A2EFU7"/>
<evidence type="ECO:0000313" key="2">
    <source>
        <dbReference type="Proteomes" id="UP000001542"/>
    </source>
</evidence>
<accession>A2EFU7</accession>
<dbReference type="OrthoDB" id="10610693at2759"/>
<proteinExistence type="predicted"/>
<dbReference type="VEuPathDB" id="TrichDB:TVAG_145780"/>
<reference evidence="1" key="2">
    <citation type="journal article" date="2007" name="Science">
        <title>Draft genome sequence of the sexually transmitted pathogen Trichomonas vaginalis.</title>
        <authorList>
            <person name="Carlton J.M."/>
            <person name="Hirt R.P."/>
            <person name="Silva J.C."/>
            <person name="Delcher A.L."/>
            <person name="Schatz M."/>
            <person name="Zhao Q."/>
            <person name="Wortman J.R."/>
            <person name="Bidwell S.L."/>
            <person name="Alsmark U.C.M."/>
            <person name="Besteiro S."/>
            <person name="Sicheritz-Ponten T."/>
            <person name="Noel C.J."/>
            <person name="Dacks J.B."/>
            <person name="Foster P.G."/>
            <person name="Simillion C."/>
            <person name="Van de Peer Y."/>
            <person name="Miranda-Saavedra D."/>
            <person name="Barton G.J."/>
            <person name="Westrop G.D."/>
            <person name="Mueller S."/>
            <person name="Dessi D."/>
            <person name="Fiori P.L."/>
            <person name="Ren Q."/>
            <person name="Paulsen I."/>
            <person name="Zhang H."/>
            <person name="Bastida-Corcuera F.D."/>
            <person name="Simoes-Barbosa A."/>
            <person name="Brown M.T."/>
            <person name="Hayes R.D."/>
            <person name="Mukherjee M."/>
            <person name="Okumura C.Y."/>
            <person name="Schneider R."/>
            <person name="Smith A.J."/>
            <person name="Vanacova S."/>
            <person name="Villalvazo M."/>
            <person name="Haas B.J."/>
            <person name="Pertea M."/>
            <person name="Feldblyum T.V."/>
            <person name="Utterback T.R."/>
            <person name="Shu C.L."/>
            <person name="Osoegawa K."/>
            <person name="de Jong P.J."/>
            <person name="Hrdy I."/>
            <person name="Horvathova L."/>
            <person name="Zubacova Z."/>
            <person name="Dolezal P."/>
            <person name="Malik S.B."/>
            <person name="Logsdon J.M. Jr."/>
            <person name="Henze K."/>
            <person name="Gupta A."/>
            <person name="Wang C.C."/>
            <person name="Dunne R.L."/>
            <person name="Upcroft J.A."/>
            <person name="Upcroft P."/>
            <person name="White O."/>
            <person name="Salzberg S.L."/>
            <person name="Tang P."/>
            <person name="Chiu C.-H."/>
            <person name="Lee Y.-S."/>
            <person name="Embley T.M."/>
            <person name="Coombs G.H."/>
            <person name="Mottram J.C."/>
            <person name="Tachezy J."/>
            <person name="Fraser-Liggett C.M."/>
            <person name="Johnson P.J."/>
        </authorList>
    </citation>
    <scope>NUCLEOTIDE SEQUENCE [LARGE SCALE GENOMIC DNA]</scope>
    <source>
        <strain evidence="1">G3</strain>
    </source>
</reference>
<evidence type="ECO:0000313" key="1">
    <source>
        <dbReference type="EMBL" id="EAY08498.1"/>
    </source>
</evidence>
<dbReference type="Proteomes" id="UP000001542">
    <property type="component" value="Unassembled WGS sequence"/>
</dbReference>
<keyword evidence="2" id="KW-1185">Reference proteome</keyword>
<organism evidence="1 2">
    <name type="scientific">Trichomonas vaginalis (strain ATCC PRA-98 / G3)</name>
    <dbReference type="NCBI Taxonomy" id="412133"/>
    <lineage>
        <taxon>Eukaryota</taxon>
        <taxon>Metamonada</taxon>
        <taxon>Parabasalia</taxon>
        <taxon>Trichomonadida</taxon>
        <taxon>Trichomonadidae</taxon>
        <taxon>Trichomonas</taxon>
    </lineage>
</organism>
<dbReference type="VEuPathDB" id="TrichDB:TVAGG3_0853210"/>
<name>A2EFU7_TRIV3</name>